<name>A0ABC9NGX9_BACUC</name>
<proteinExistence type="inferred from homology"/>
<feature type="transmembrane region" description="Helical" evidence="9">
    <location>
        <begin position="36"/>
        <end position="55"/>
    </location>
</feature>
<feature type="transmembrane region" description="Helical" evidence="9">
    <location>
        <begin position="413"/>
        <end position="446"/>
    </location>
</feature>
<keyword evidence="7 9" id="KW-0406">Ion transport</keyword>
<dbReference type="GO" id="GO:0006814">
    <property type="term" value="P:sodium ion transport"/>
    <property type="evidence" value="ECO:0007669"/>
    <property type="project" value="UniProtKB-UniRule"/>
</dbReference>
<dbReference type="AlphaFoldDB" id="A0ABC9NGX9"/>
<protein>
    <recommendedName>
        <fullName evidence="9">Putative K(+)-stimulated pyrophosphate-energized sodium pump</fullName>
        <ecNumber evidence="9">7.2.3.1</ecNumber>
    </recommendedName>
    <alternativeName>
        <fullName evidence="9">Membrane-bound sodium-translocating pyrophosphatase</fullName>
    </alternativeName>
    <alternativeName>
        <fullName evidence="9">Pyrophosphate-energized inorganic pyrophosphatase</fullName>
        <shortName evidence="9">Na(+)-PPase</shortName>
    </alternativeName>
</protein>
<feature type="transmembrane region" description="Helical" evidence="9">
    <location>
        <begin position="341"/>
        <end position="365"/>
    </location>
</feature>
<feature type="transmembrane region" description="Helical" evidence="9">
    <location>
        <begin position="458"/>
        <end position="478"/>
    </location>
</feature>
<evidence type="ECO:0000256" key="2">
    <source>
        <dbReference type="ARBA" id="ARBA00022448"/>
    </source>
</evidence>
<sequence length="766" mass="81066">MLAWISFLFHLLISFQINIFRLSFNLLIRINAMDQILFWLVPAASIMALCFAWYFHRQMMKESEGTPQMIKIAAAVRKGAMSYLRQQYKIVGWVFLGLVILFSIMAYGFGVQNSWVPIAFLTGGFFSGLSGFLGMKTATYASARTANAARTSLNAGLRVAFRSGAVMGLVVVGLGLLDISFWYLLLNAVIPEDVMTPTHKLCIITTTMLTFGMGASTQALFARVGGGIYTKAADVGADLVGKVEAGIPEDDPRNPATIADNVGDNVGDVAGMGADLYESYCGSILATAALGAAAFIHSGDTLMQFKAVIAPMLIAAVGILLSIIGIFSVRTKENAKMKDLLNSLAFGTNLSSILIVVATFFILWLLKLDNWLWISCSVIVGLIVGIIIGRSTEYYTSQSYRPTQKLSESGKTGPATVIISGIGLGMLSTAIPVIAVVIGIIASYLFASGFDFSNVGLGLYGIGIAAVGMLSTLGITLATDAYGPIADNAGGNAEMSGLGEEVRKRTDALDSLGNTTAATGKGFAIGSAALTGLALLASYVEEIRIGLTRLGTTELSLPHGDAVALQDATFFDFMHHYDVTLMNPKVLSGMFLGSMMAFLFCGLTMNAVGRAAAHMVDEVRRQFREIKGILTGETEPDYERCVAISTKGAQREMVIPSLIAIIAPIATGLIFGVPGVLGLLIGGLSSGFVLAIFMANAGGAWDNAKKYVEEGNFGGKGSEVHKATVVGDTVGDPFKDTSGPSLNILIKLMSMVAIVMAGLTVAWSLF</sequence>
<feature type="transmembrane region" description="Helical" evidence="9">
    <location>
        <begin position="677"/>
        <end position="697"/>
    </location>
</feature>
<feature type="transmembrane region" description="Helical" evidence="9">
    <location>
        <begin position="203"/>
        <end position="222"/>
    </location>
</feature>
<evidence type="ECO:0000313" key="11">
    <source>
        <dbReference type="Proteomes" id="UP000004110"/>
    </source>
</evidence>
<evidence type="ECO:0000256" key="3">
    <source>
        <dbReference type="ARBA" id="ARBA00022692"/>
    </source>
</evidence>
<feature type="transmembrane region" description="Helical" evidence="9">
    <location>
        <begin position="308"/>
        <end position="329"/>
    </location>
</feature>
<dbReference type="GO" id="GO:0030955">
    <property type="term" value="F:potassium ion binding"/>
    <property type="evidence" value="ECO:0007669"/>
    <property type="project" value="UniProtKB-UniRule"/>
</dbReference>
<comment type="function">
    <text evidence="9">Sodium pump that utilizes the energy of pyrophosphate hydrolysis as the driving force for Na(+) movement across the membrane.</text>
</comment>
<feature type="transmembrane region" description="Helical" evidence="9">
    <location>
        <begin position="7"/>
        <end position="30"/>
    </location>
</feature>
<comment type="cofactor">
    <cofactor evidence="9">
        <name>Mg(2+)</name>
        <dbReference type="ChEBI" id="CHEBI:18420"/>
    </cofactor>
</comment>
<feature type="transmembrane region" description="Helical" evidence="9">
    <location>
        <begin position="277"/>
        <end position="296"/>
    </location>
</feature>
<comment type="subunit">
    <text evidence="9">Homodimer.</text>
</comment>
<evidence type="ECO:0000256" key="7">
    <source>
        <dbReference type="ARBA" id="ARBA00023065"/>
    </source>
</evidence>
<comment type="activity regulation">
    <text evidence="9">Requires K(+) for maximal activity.</text>
</comment>
<keyword evidence="4 9" id="KW-0460">Magnesium</keyword>
<keyword evidence="9" id="KW-0630">Potassium</keyword>
<dbReference type="NCBIfam" id="NF001954">
    <property type="entry name" value="PRK00733.2-2"/>
    <property type="match status" value="1"/>
</dbReference>
<feature type="transmembrane region" description="Helical" evidence="9">
    <location>
        <begin position="522"/>
        <end position="540"/>
    </location>
</feature>
<feature type="transmembrane region" description="Helical" evidence="9">
    <location>
        <begin position="586"/>
        <end position="605"/>
    </location>
</feature>
<reference evidence="10" key="1">
    <citation type="submission" date="2007-06" db="EMBL/GenBank/DDBJ databases">
        <authorList>
            <person name="Fulton L."/>
            <person name="Clifton S."/>
            <person name="Fulton B."/>
            <person name="Xu J."/>
            <person name="Minx P."/>
            <person name="Pepin K.H."/>
            <person name="Johnson M."/>
            <person name="Thiruvilangam P."/>
            <person name="Bhonagiri V."/>
            <person name="Nash W.E."/>
            <person name="Mardis E.R."/>
            <person name="Wilson R.K."/>
        </authorList>
    </citation>
    <scope>NUCLEOTIDE SEQUENCE [LARGE SCALE GENOMIC DNA]</scope>
    <source>
        <strain evidence="10">ATCC 8492</strain>
    </source>
</reference>
<keyword evidence="5 9" id="KW-1278">Translocase</keyword>
<dbReference type="InterPro" id="IPR004131">
    <property type="entry name" value="PPase-energised_H-pump"/>
</dbReference>
<evidence type="ECO:0000256" key="8">
    <source>
        <dbReference type="ARBA" id="ARBA00023136"/>
    </source>
</evidence>
<dbReference type="PANTHER" id="PTHR31998">
    <property type="entry name" value="K(+)-INSENSITIVE PYROPHOSPHATE-ENERGIZED PROTON PUMP"/>
    <property type="match status" value="1"/>
</dbReference>
<keyword evidence="8 9" id="KW-0472">Membrane</keyword>
<comment type="subcellular location">
    <subcellularLocation>
        <location evidence="9">Cell membrane</location>
        <topology evidence="9">Multi-pass membrane protein</topology>
    </subcellularLocation>
    <subcellularLocation>
        <location evidence="1">Endomembrane system</location>
        <topology evidence="1">Multi-pass membrane protein</topology>
    </subcellularLocation>
</comment>
<keyword evidence="9" id="KW-1003">Cell membrane</keyword>
<accession>A0ABC9NGX9</accession>
<dbReference type="HAMAP" id="MF_01129">
    <property type="entry name" value="PPase_energized_pump"/>
    <property type="match status" value="1"/>
</dbReference>
<dbReference type="GO" id="GO:0005886">
    <property type="term" value="C:plasma membrane"/>
    <property type="evidence" value="ECO:0007669"/>
    <property type="project" value="UniProtKB-SubCell"/>
</dbReference>
<keyword evidence="9" id="KW-0739">Sodium transport</keyword>
<dbReference type="NCBIfam" id="NF001960">
    <property type="entry name" value="PRK00733.3-5"/>
    <property type="match status" value="1"/>
</dbReference>
<dbReference type="GO" id="GO:0004427">
    <property type="term" value="F:inorganic diphosphate phosphatase activity"/>
    <property type="evidence" value="ECO:0007669"/>
    <property type="project" value="UniProtKB-UniRule"/>
</dbReference>
<evidence type="ECO:0000256" key="1">
    <source>
        <dbReference type="ARBA" id="ARBA00004127"/>
    </source>
</evidence>
<dbReference type="GO" id="GO:0000287">
    <property type="term" value="F:magnesium ion binding"/>
    <property type="evidence" value="ECO:0007669"/>
    <property type="project" value="UniProtKB-UniRule"/>
</dbReference>
<evidence type="ECO:0000256" key="4">
    <source>
        <dbReference type="ARBA" id="ARBA00022842"/>
    </source>
</evidence>
<feature type="transmembrane region" description="Helical" evidence="9">
    <location>
        <begin position="744"/>
        <end position="765"/>
    </location>
</feature>
<organism evidence="10 11">
    <name type="scientific">Bacteroides uniformis (strain ATCC 8492 / DSM 6597 / CCUG 4942 / CIP 103695 / JCM 5828 / KCTC 5204 / NCTC 13054 / VPI 0061)</name>
    <dbReference type="NCBI Taxonomy" id="411479"/>
    <lineage>
        <taxon>Bacteria</taxon>
        <taxon>Pseudomonadati</taxon>
        <taxon>Bacteroidota</taxon>
        <taxon>Bacteroidia</taxon>
        <taxon>Bacteroidales</taxon>
        <taxon>Bacteroidaceae</taxon>
        <taxon>Bacteroides</taxon>
    </lineage>
</organism>
<feature type="transmembrane region" description="Helical" evidence="9">
    <location>
        <begin position="115"/>
        <end position="138"/>
    </location>
</feature>
<keyword evidence="9" id="KW-0915">Sodium</keyword>
<dbReference type="GO" id="GO:0012505">
    <property type="term" value="C:endomembrane system"/>
    <property type="evidence" value="ECO:0007669"/>
    <property type="project" value="UniProtKB-SubCell"/>
</dbReference>
<dbReference type="Proteomes" id="UP000004110">
    <property type="component" value="Unassembled WGS sequence"/>
</dbReference>
<dbReference type="GO" id="GO:0009678">
    <property type="term" value="F:diphosphate hydrolysis-driven proton transmembrane transporter activity"/>
    <property type="evidence" value="ECO:0007669"/>
    <property type="project" value="UniProtKB-UniRule"/>
</dbReference>
<comment type="caution">
    <text evidence="10">The sequence shown here is derived from an EMBL/GenBank/DDBJ whole genome shotgun (WGS) entry which is preliminary data.</text>
</comment>
<dbReference type="EMBL" id="AAYH02000032">
    <property type="protein sequence ID" value="EDO55996.1"/>
    <property type="molecule type" value="Genomic_DNA"/>
</dbReference>
<dbReference type="Pfam" id="PF03030">
    <property type="entry name" value="H_PPase"/>
    <property type="match status" value="1"/>
</dbReference>
<evidence type="ECO:0000256" key="5">
    <source>
        <dbReference type="ARBA" id="ARBA00022967"/>
    </source>
</evidence>
<feature type="site" description="Determinant of potassium dependence" evidence="9">
    <location>
        <position position="517"/>
    </location>
</feature>
<keyword evidence="2 9" id="KW-0813">Transport</keyword>
<dbReference type="NCBIfam" id="TIGR01104">
    <property type="entry name" value="V_PPase"/>
    <property type="match status" value="1"/>
</dbReference>
<keyword evidence="6 9" id="KW-1133">Transmembrane helix</keyword>
<comment type="catalytic activity">
    <reaction evidence="9">
        <text>Na(+)(in) + diphosphate + H2O = Na(+)(out) + 2 phosphate + H(+)</text>
        <dbReference type="Rhea" id="RHEA:57884"/>
        <dbReference type="ChEBI" id="CHEBI:15377"/>
        <dbReference type="ChEBI" id="CHEBI:15378"/>
        <dbReference type="ChEBI" id="CHEBI:29101"/>
        <dbReference type="ChEBI" id="CHEBI:33019"/>
        <dbReference type="ChEBI" id="CHEBI:43474"/>
        <dbReference type="EC" id="7.2.3.1"/>
    </reaction>
</comment>
<comment type="similarity">
    <text evidence="9">Belongs to the H(+)-translocating pyrophosphatase (TC 3.A.10) family. K(+)-stimulated subfamily.</text>
</comment>
<feature type="transmembrane region" description="Helical" evidence="9">
    <location>
        <begin position="90"/>
        <end position="109"/>
    </location>
</feature>
<feature type="transmembrane region" description="Helical" evidence="9">
    <location>
        <begin position="159"/>
        <end position="183"/>
    </location>
</feature>
<keyword evidence="3 9" id="KW-0812">Transmembrane</keyword>
<dbReference type="PIRSF" id="PIRSF001265">
    <property type="entry name" value="H+-PPase"/>
    <property type="match status" value="1"/>
</dbReference>
<gene>
    <name evidence="9" type="primary">hppA</name>
    <name evidence="10" type="ORF">BACUNI_00282</name>
</gene>
<keyword evidence="10" id="KW-0378">Hydrolase</keyword>
<feature type="transmembrane region" description="Helical" evidence="9">
    <location>
        <begin position="653"/>
        <end position="671"/>
    </location>
</feature>
<dbReference type="EC" id="7.2.3.1" evidence="9"/>
<evidence type="ECO:0000256" key="6">
    <source>
        <dbReference type="ARBA" id="ARBA00022989"/>
    </source>
</evidence>
<evidence type="ECO:0000256" key="9">
    <source>
        <dbReference type="HAMAP-Rule" id="MF_01129"/>
    </source>
</evidence>
<keyword evidence="11" id="KW-1185">Reference proteome</keyword>
<feature type="transmembrane region" description="Helical" evidence="9">
    <location>
        <begin position="371"/>
        <end position="392"/>
    </location>
</feature>
<comment type="caution">
    <text evidence="9">Lacks conserved residue(s) required for the propagation of feature annotation.</text>
</comment>
<evidence type="ECO:0000313" key="10">
    <source>
        <dbReference type="EMBL" id="EDO55996.1"/>
    </source>
</evidence>
<reference evidence="10" key="2">
    <citation type="submission" date="2013-11" db="EMBL/GenBank/DDBJ databases">
        <title>Draft genome sequence of Bacteroides uniformis (ATCC 8492).</title>
        <authorList>
            <person name="Sudarsanam P."/>
            <person name="Ley R."/>
            <person name="Guruge J."/>
            <person name="Turnbaugh P.J."/>
            <person name="Mahowald M."/>
            <person name="Liep D."/>
            <person name="Gordon J."/>
        </authorList>
    </citation>
    <scope>NUCLEOTIDE SEQUENCE</scope>
    <source>
        <strain evidence="10">ATCC 8492</strain>
    </source>
</reference>